<comment type="caution">
    <text evidence="1">The sequence shown here is derived from an EMBL/GenBank/DDBJ whole genome shotgun (WGS) entry which is preliminary data.</text>
</comment>
<proteinExistence type="predicted"/>
<dbReference type="RefSeq" id="WP_184962966.1">
    <property type="nucleotide sequence ID" value="NZ_BAAAWF010000091.1"/>
</dbReference>
<dbReference type="EMBL" id="JACHJK010000002">
    <property type="protein sequence ID" value="MBB5926021.1"/>
    <property type="molecule type" value="Genomic_DNA"/>
</dbReference>
<accession>A0A7W9PQJ4</accession>
<dbReference type="AlphaFoldDB" id="A0A7W9PQJ4"/>
<evidence type="ECO:0000313" key="2">
    <source>
        <dbReference type="Proteomes" id="UP000585836"/>
    </source>
</evidence>
<evidence type="ECO:0000313" key="1">
    <source>
        <dbReference type="EMBL" id="MBB5926021.1"/>
    </source>
</evidence>
<sequence>MDSAEGDFVWANGSTSALGDIAEVIDAWRSGVLLAPLRERFPFIEFSKMAEGYERGEPAETAWSILLADDNHISHREMLAALRSNSRLSGMFPFFSHDVLRLAIDPFKRDAGEICIEPQGDGRFSVQSSPGGEILADVELADLADMASSFVDSRGELRS</sequence>
<gene>
    <name evidence="1" type="ORF">FHS34_001475</name>
</gene>
<keyword evidence="2" id="KW-1185">Reference proteome</keyword>
<name>A0A7W9PQJ4_9ACTN</name>
<protein>
    <submittedName>
        <fullName evidence="1">Uncharacterized protein</fullName>
    </submittedName>
</protein>
<organism evidence="1 2">
    <name type="scientific">Streptomyces echinatus</name>
    <dbReference type="NCBI Taxonomy" id="67293"/>
    <lineage>
        <taxon>Bacteria</taxon>
        <taxon>Bacillati</taxon>
        <taxon>Actinomycetota</taxon>
        <taxon>Actinomycetes</taxon>
        <taxon>Kitasatosporales</taxon>
        <taxon>Streptomycetaceae</taxon>
        <taxon>Streptomyces</taxon>
    </lineage>
</organism>
<dbReference type="Proteomes" id="UP000585836">
    <property type="component" value="Unassembled WGS sequence"/>
</dbReference>
<reference evidence="1 2" key="1">
    <citation type="submission" date="2020-08" db="EMBL/GenBank/DDBJ databases">
        <title>Genomic Encyclopedia of Type Strains, Phase III (KMG-III): the genomes of soil and plant-associated and newly described type strains.</title>
        <authorList>
            <person name="Whitman W."/>
        </authorList>
    </citation>
    <scope>NUCLEOTIDE SEQUENCE [LARGE SCALE GENOMIC DNA]</scope>
    <source>
        <strain evidence="1 2">CECT 3313</strain>
    </source>
</reference>